<evidence type="ECO:0000313" key="6">
    <source>
        <dbReference type="Proteomes" id="UP000007812"/>
    </source>
</evidence>
<organism evidence="5 6">
    <name type="scientific">Metallosphaera cuprina (strain Ar-4)</name>
    <dbReference type="NCBI Taxonomy" id="1006006"/>
    <lineage>
        <taxon>Archaea</taxon>
        <taxon>Thermoproteota</taxon>
        <taxon>Thermoprotei</taxon>
        <taxon>Sulfolobales</taxon>
        <taxon>Sulfolobaceae</taxon>
        <taxon>Metallosphaera</taxon>
    </lineage>
</organism>
<evidence type="ECO:0000256" key="2">
    <source>
        <dbReference type="ARBA" id="ARBA00022499"/>
    </source>
</evidence>
<evidence type="ECO:0008006" key="7">
    <source>
        <dbReference type="Google" id="ProtNLM"/>
    </source>
</evidence>
<dbReference type="GO" id="GO:0034227">
    <property type="term" value="P:tRNA thio-modification"/>
    <property type="evidence" value="ECO:0007669"/>
    <property type="project" value="InterPro"/>
</dbReference>
<dbReference type="Pfam" id="PF09138">
    <property type="entry name" value="Urm1"/>
    <property type="match status" value="1"/>
</dbReference>
<dbReference type="SUPFAM" id="SSF54285">
    <property type="entry name" value="MoaD/ThiS"/>
    <property type="match status" value="1"/>
</dbReference>
<keyword evidence="1" id="KW-0963">Cytoplasm</keyword>
<keyword evidence="4" id="KW-0833">Ubl conjugation pathway</keyword>
<evidence type="ECO:0000256" key="1">
    <source>
        <dbReference type="ARBA" id="ARBA00022490"/>
    </source>
</evidence>
<reference evidence="5 6" key="1">
    <citation type="journal article" date="2011" name="J. Bacteriol.">
        <title>Complete genome sequence of Metallosphaera cuprina, a metal sulfide-oxidizing archaeon from a hot spring.</title>
        <authorList>
            <person name="Liu L.J."/>
            <person name="You X.Y."/>
            <person name="Zheng H."/>
            <person name="Wang S."/>
            <person name="Jiang C.Y."/>
            <person name="Liu S.J."/>
        </authorList>
    </citation>
    <scope>NUCLEOTIDE SEQUENCE [LARGE SCALE GENOMIC DNA]</scope>
    <source>
        <strain evidence="5 6">Ar-4</strain>
    </source>
</reference>
<dbReference type="Gene3D" id="3.10.20.30">
    <property type="match status" value="1"/>
</dbReference>
<protein>
    <recommendedName>
        <fullName evidence="7">Ubiquitin</fullName>
    </recommendedName>
</protein>
<dbReference type="InterPro" id="IPR015221">
    <property type="entry name" value="Urm1"/>
</dbReference>
<dbReference type="STRING" id="1006006.Mcup_2008"/>
<dbReference type="EMBL" id="CP002656">
    <property type="protein sequence ID" value="AEB96110.1"/>
    <property type="molecule type" value="Genomic_DNA"/>
</dbReference>
<evidence type="ECO:0000256" key="3">
    <source>
        <dbReference type="ARBA" id="ARBA00022694"/>
    </source>
</evidence>
<dbReference type="InterPro" id="IPR012675">
    <property type="entry name" value="Beta-grasp_dom_sf"/>
</dbReference>
<dbReference type="AlphaFoldDB" id="F4G233"/>
<dbReference type="InterPro" id="IPR016155">
    <property type="entry name" value="Mopterin_synth/thiamin_S_b"/>
</dbReference>
<dbReference type="GeneID" id="10494196"/>
<evidence type="ECO:0000313" key="5">
    <source>
        <dbReference type="EMBL" id="AEB96110.1"/>
    </source>
</evidence>
<evidence type="ECO:0000256" key="4">
    <source>
        <dbReference type="ARBA" id="ARBA00022786"/>
    </source>
</evidence>
<dbReference type="OrthoDB" id="36811at2157"/>
<gene>
    <name evidence="5" type="ordered locus">Mcup_2008</name>
</gene>
<dbReference type="Proteomes" id="UP000007812">
    <property type="component" value="Chromosome"/>
</dbReference>
<dbReference type="HOGENOM" id="CLU_2565803_0_0_2"/>
<keyword evidence="2" id="KW-1017">Isopeptide bond</keyword>
<dbReference type="eggNOG" id="arCOG00540">
    <property type="taxonomic scope" value="Archaea"/>
</dbReference>
<proteinExistence type="predicted"/>
<keyword evidence="6" id="KW-1185">Reference proteome</keyword>
<keyword evidence="3" id="KW-0819">tRNA processing</keyword>
<sequence length="81" mass="8809">MVKVILRGPLSNTFGQSIFLINDDNLISVLKNFDKFGLIIDQGKVKPGYIVLVNGKDSRLLDTVTLGDSDVVEIIPINHGG</sequence>
<dbReference type="RefSeq" id="WP_013738608.1">
    <property type="nucleotide sequence ID" value="NC_015435.1"/>
</dbReference>
<name>F4G233_METCR</name>
<dbReference type="GO" id="GO:0005737">
    <property type="term" value="C:cytoplasm"/>
    <property type="evidence" value="ECO:0007669"/>
    <property type="project" value="InterPro"/>
</dbReference>
<dbReference type="PATRIC" id="fig|1006006.8.peg.2012"/>
<dbReference type="KEGG" id="mcn:Mcup_2008"/>
<accession>F4G233</accession>